<accession>A0A730GPV2</accession>
<reference evidence="1" key="2">
    <citation type="submission" date="2018-07" db="EMBL/GenBank/DDBJ databases">
        <authorList>
            <consortium name="NCBI Pathogen Detection Project"/>
        </authorList>
    </citation>
    <scope>NUCLEOTIDE SEQUENCE</scope>
    <source>
        <strain evidence="1">12-8244</strain>
    </source>
</reference>
<protein>
    <submittedName>
        <fullName evidence="1">Uncharacterized protein</fullName>
    </submittedName>
</protein>
<name>A0A730GPV2_SALNE</name>
<gene>
    <name evidence="1" type="ORF">G3987_003160</name>
</gene>
<reference evidence="1" key="1">
    <citation type="journal article" date="2018" name="Genome Biol.">
        <title>SKESA: strategic k-mer extension for scrupulous assemblies.</title>
        <authorList>
            <person name="Souvorov A."/>
            <person name="Agarwala R."/>
            <person name="Lipman D.J."/>
        </authorList>
    </citation>
    <scope>NUCLEOTIDE SEQUENCE</scope>
    <source>
        <strain evidence="1">12-8244</strain>
    </source>
</reference>
<evidence type="ECO:0000313" key="1">
    <source>
        <dbReference type="EMBL" id="HAE3652019.1"/>
    </source>
</evidence>
<sequence length="290" mass="32229">MTAQVEALNIVYTGKALDTHKMDILALAQSLKGLGEALYEANVLLNGDEKFEVNVDAELIAGSFGFQLQVVQHLNNAKDVLKLFGLKASKIIVGESTVLEVLEKLDGRKIDIVETDKSSGKVKLLVDGEEIVCSQDVEKIVNSPEIRKAVDSFIRQPLLKEGIEGFVVKPSRDSTNIILEVKKENADNFKSPRVLFETKEEEDESETTVTFLSADIEKKTGWRVMLNKEARTVRMEDEEFMLRLKSKDTPNIFGDLYAVTIQKKVKNTGGDVSESLKIVKVGRRLGGKKS</sequence>
<comment type="caution">
    <text evidence="1">The sequence shown here is derived from an EMBL/GenBank/DDBJ whole genome shotgun (WGS) entry which is preliminary data.</text>
</comment>
<dbReference type="AlphaFoldDB" id="A0A730GPV2"/>
<proteinExistence type="predicted"/>
<dbReference type="EMBL" id="DAARRP010000009">
    <property type="protein sequence ID" value="HAE3652019.1"/>
    <property type="molecule type" value="Genomic_DNA"/>
</dbReference>
<organism evidence="1">
    <name type="scientific">Salmonella newport</name>
    <dbReference type="NCBI Taxonomy" id="108619"/>
    <lineage>
        <taxon>Bacteria</taxon>
        <taxon>Pseudomonadati</taxon>
        <taxon>Pseudomonadota</taxon>
        <taxon>Gammaproteobacteria</taxon>
        <taxon>Enterobacterales</taxon>
        <taxon>Enterobacteriaceae</taxon>
        <taxon>Salmonella</taxon>
    </lineage>
</organism>